<gene>
    <name evidence="3" type="ORF">DHW29_05040</name>
</gene>
<reference evidence="3 4" key="1">
    <citation type="journal article" date="2018" name="Nat. Biotechnol.">
        <title>A standardized bacterial taxonomy based on genome phylogeny substantially revises the tree of life.</title>
        <authorList>
            <person name="Parks D.H."/>
            <person name="Chuvochina M."/>
            <person name="Waite D.W."/>
            <person name="Rinke C."/>
            <person name="Skarshewski A."/>
            <person name="Chaumeil P.A."/>
            <person name="Hugenholtz P."/>
        </authorList>
    </citation>
    <scope>NUCLEOTIDE SEQUENCE [LARGE SCALE GENOMIC DNA]</scope>
    <source>
        <strain evidence="3">UBA9669</strain>
    </source>
</reference>
<dbReference type="EMBL" id="DPVE01000096">
    <property type="protein sequence ID" value="HCK29604.1"/>
    <property type="molecule type" value="Genomic_DNA"/>
</dbReference>
<name>A0A3D2SLM3_9GAMM</name>
<sequence>MPQAKNIPRLQSIDALRGLVIMIMLLDHVRETFYLDKQVSDPINVTETEPALFWSRFLAHLCAPVFVLLTGMSAFLFQMKTQSIEQTRYFLLKRGLFLILL</sequence>
<evidence type="ECO:0000259" key="2">
    <source>
        <dbReference type="Pfam" id="PF07786"/>
    </source>
</evidence>
<feature type="non-terminal residue" evidence="3">
    <location>
        <position position="101"/>
    </location>
</feature>
<organism evidence="3 4">
    <name type="scientific">Acinetobacter ursingii</name>
    <dbReference type="NCBI Taxonomy" id="108980"/>
    <lineage>
        <taxon>Bacteria</taxon>
        <taxon>Pseudomonadati</taxon>
        <taxon>Pseudomonadota</taxon>
        <taxon>Gammaproteobacteria</taxon>
        <taxon>Moraxellales</taxon>
        <taxon>Moraxellaceae</taxon>
        <taxon>Acinetobacter</taxon>
    </lineage>
</organism>
<evidence type="ECO:0000256" key="1">
    <source>
        <dbReference type="SAM" id="Phobius"/>
    </source>
</evidence>
<proteinExistence type="predicted"/>
<dbReference type="Pfam" id="PF07786">
    <property type="entry name" value="HGSNAT_cat"/>
    <property type="match status" value="1"/>
</dbReference>
<dbReference type="InterPro" id="IPR012429">
    <property type="entry name" value="HGSNAT_cat"/>
</dbReference>
<dbReference type="AlphaFoldDB" id="A0A3D2SLM3"/>
<accession>A0A3D2SLM3</accession>
<keyword evidence="1" id="KW-0812">Transmembrane</keyword>
<evidence type="ECO:0000313" key="3">
    <source>
        <dbReference type="EMBL" id="HCK29604.1"/>
    </source>
</evidence>
<comment type="caution">
    <text evidence="3">The sequence shown here is derived from an EMBL/GenBank/DDBJ whole genome shotgun (WGS) entry which is preliminary data.</text>
</comment>
<keyword evidence="1" id="KW-0472">Membrane</keyword>
<feature type="domain" description="Heparan-alpha-glucosaminide N-acetyltransferase catalytic" evidence="2">
    <location>
        <begin position="9"/>
        <end position="98"/>
    </location>
</feature>
<dbReference type="Proteomes" id="UP000263596">
    <property type="component" value="Unassembled WGS sequence"/>
</dbReference>
<feature type="transmembrane region" description="Helical" evidence="1">
    <location>
        <begin position="57"/>
        <end position="77"/>
    </location>
</feature>
<dbReference type="PANTHER" id="PTHR40407:SF1">
    <property type="entry name" value="HEPARAN-ALPHA-GLUCOSAMINIDE N-ACETYLTRANSFERASE CATALYTIC DOMAIN-CONTAINING PROTEIN"/>
    <property type="match status" value="1"/>
</dbReference>
<protein>
    <recommendedName>
        <fullName evidence="2">Heparan-alpha-glucosaminide N-acetyltransferase catalytic domain-containing protein</fullName>
    </recommendedName>
</protein>
<evidence type="ECO:0000313" key="4">
    <source>
        <dbReference type="Proteomes" id="UP000263596"/>
    </source>
</evidence>
<dbReference type="PANTHER" id="PTHR40407">
    <property type="entry name" value="MEMBRANE PROTEIN-LIKE PROTEIN"/>
    <property type="match status" value="1"/>
</dbReference>
<keyword evidence="1" id="KW-1133">Transmembrane helix</keyword>